<keyword evidence="2" id="KW-1185">Reference proteome</keyword>
<dbReference type="Proteomes" id="UP000299102">
    <property type="component" value="Unassembled WGS sequence"/>
</dbReference>
<accession>A0A4C1TM77</accession>
<dbReference type="AlphaFoldDB" id="A0A4C1TM77"/>
<sequence length="83" mass="9984">MLDTWIARPSLYPLQIAFVLEHALQACWEGVRRDVRWGTWAEDFNTRRLRRHAAIDDPPTQLLSNPRLFAWRLPELSECYYQR</sequence>
<protein>
    <submittedName>
        <fullName evidence="1">Uncharacterized protein</fullName>
    </submittedName>
</protein>
<comment type="caution">
    <text evidence="1">The sequence shown here is derived from an EMBL/GenBank/DDBJ whole genome shotgun (WGS) entry which is preliminary data.</text>
</comment>
<organism evidence="1 2">
    <name type="scientific">Eumeta variegata</name>
    <name type="common">Bagworm moth</name>
    <name type="synonym">Eumeta japonica</name>
    <dbReference type="NCBI Taxonomy" id="151549"/>
    <lineage>
        <taxon>Eukaryota</taxon>
        <taxon>Metazoa</taxon>
        <taxon>Ecdysozoa</taxon>
        <taxon>Arthropoda</taxon>
        <taxon>Hexapoda</taxon>
        <taxon>Insecta</taxon>
        <taxon>Pterygota</taxon>
        <taxon>Neoptera</taxon>
        <taxon>Endopterygota</taxon>
        <taxon>Lepidoptera</taxon>
        <taxon>Glossata</taxon>
        <taxon>Ditrysia</taxon>
        <taxon>Tineoidea</taxon>
        <taxon>Psychidae</taxon>
        <taxon>Oiketicinae</taxon>
        <taxon>Eumeta</taxon>
    </lineage>
</organism>
<reference evidence="1 2" key="1">
    <citation type="journal article" date="2019" name="Commun. Biol.">
        <title>The bagworm genome reveals a unique fibroin gene that provides high tensile strength.</title>
        <authorList>
            <person name="Kono N."/>
            <person name="Nakamura H."/>
            <person name="Ohtoshi R."/>
            <person name="Tomita M."/>
            <person name="Numata K."/>
            <person name="Arakawa K."/>
        </authorList>
    </citation>
    <scope>NUCLEOTIDE SEQUENCE [LARGE SCALE GENOMIC DNA]</scope>
</reference>
<dbReference type="EMBL" id="BGZK01000071">
    <property type="protein sequence ID" value="GBP15326.1"/>
    <property type="molecule type" value="Genomic_DNA"/>
</dbReference>
<evidence type="ECO:0000313" key="2">
    <source>
        <dbReference type="Proteomes" id="UP000299102"/>
    </source>
</evidence>
<name>A0A4C1TM77_EUMVA</name>
<gene>
    <name evidence="1" type="ORF">EVAR_80507_1</name>
</gene>
<proteinExistence type="predicted"/>
<evidence type="ECO:0000313" key="1">
    <source>
        <dbReference type="EMBL" id="GBP15326.1"/>
    </source>
</evidence>